<reference evidence="1" key="1">
    <citation type="journal article" date="2024" name="J. Gen. Virol.">
        <title>Novel phages of Pseudomonas syringae unveil numerous potential auxiliary metabolic genes.</title>
        <authorList>
            <person name="Feltin C."/>
            <person name="Garneau J.R."/>
            <person name="Morris C.E."/>
            <person name="Berard A."/>
            <person name="Torres-Barcelo C."/>
        </authorList>
    </citation>
    <scope>NUCLEOTIDE SEQUENCE</scope>
</reference>
<gene>
    <name evidence="1" type="ORF">Touem01_00089</name>
</gene>
<sequence>MEKFANRDAVIALGHLEEFCKRGLAVDPIGPVRTVRSFIQDASAEITSLRTQLADLKGTVVEACDRIIEDRSELTLASRDVLAERQRQVQEEKRDHVHDDQYTVGELSDAAGTYALHAHDDAASMDGTPSSWPWEAKWFKLGTPRRNLVKAAALILAEIERLDRVEAAKPANWDRTKPEWSSHDWPQIFQTSDGNWYGVRAGWDLKAHISGGWKGDEVSLLSDDGKFIKYGEPSPDWRDSLEQRPVAELYTADDEARMDVVGQNGPTGEHYGVLPLGLSWDTAPSWAEALVEADATNTDIKERSLVWVSELNKSTTGVLAIDFFTRKAGDPQAVDFPDYHSWTVVATRPVAVDDGWIEWNGGLCPVADLDAMIWVRLEGDTPTTFGRPGYASRWDWRHTPEMGRSRVVAYRLTDPAVQP</sequence>
<name>A0AAU6W291_9VIRU</name>
<dbReference type="EMBL" id="PP179325">
    <property type="protein sequence ID" value="XAI70618.1"/>
    <property type="molecule type" value="Genomic_DNA"/>
</dbReference>
<organism evidence="1">
    <name type="scientific">Pseudomonas phage Touem01</name>
    <dbReference type="NCBI Taxonomy" id="3138548"/>
    <lineage>
        <taxon>Viruses</taxon>
    </lineage>
</organism>
<proteinExistence type="predicted"/>
<evidence type="ECO:0000313" key="1">
    <source>
        <dbReference type="EMBL" id="XAI70618.1"/>
    </source>
</evidence>
<protein>
    <submittedName>
        <fullName evidence="1">Uncharacterized protein</fullName>
    </submittedName>
</protein>
<accession>A0AAU6W291</accession>